<keyword evidence="2" id="KW-0808">Transferase</keyword>
<evidence type="ECO:0000256" key="3">
    <source>
        <dbReference type="ARBA" id="ARBA00022691"/>
    </source>
</evidence>
<proteinExistence type="predicted"/>
<gene>
    <name evidence="5" type="ORF">C7B43_13685</name>
</gene>
<dbReference type="InterPro" id="IPR050903">
    <property type="entry name" value="Bact_Chemotaxis_MeTrfase"/>
</dbReference>
<protein>
    <submittedName>
        <fullName evidence="5">Chemotaxis protein CheR</fullName>
    </submittedName>
</protein>
<dbReference type="EMBL" id="PXYT01000035">
    <property type="protein sequence ID" value="PSR26524.1"/>
    <property type="molecule type" value="Genomic_DNA"/>
</dbReference>
<sequence>MTANRFSDIHWHALVQYLSQEGLLFLEDYRRDQVERRLWGFLLREGYTDLSGLVDGLRRDPELGARLKNFLTVHVTEFFRDPPYWQRLAQKLHASGLASGRAWSAGCSWGAEPASLWLMERLHGHFWDIWATDTDVVTLQQARRLRFPKESFSPLLDPYRDMWRWEEDGTWSLSAAAHNAIHWELHDLLAEKPPVRSFDVVMSRYVLIYFSHEARHRVLENLVNAIKIGGFLFIGATETLLDAPQFGLKAVAPALFQRHA</sequence>
<evidence type="ECO:0000259" key="4">
    <source>
        <dbReference type="PROSITE" id="PS50123"/>
    </source>
</evidence>
<dbReference type="GO" id="GO:0032259">
    <property type="term" value="P:methylation"/>
    <property type="evidence" value="ECO:0007669"/>
    <property type="project" value="UniProtKB-KW"/>
</dbReference>
<dbReference type="InterPro" id="IPR022642">
    <property type="entry name" value="CheR_C"/>
</dbReference>
<dbReference type="SUPFAM" id="SSF53335">
    <property type="entry name" value="S-adenosyl-L-methionine-dependent methyltransferases"/>
    <property type="match status" value="1"/>
</dbReference>
<dbReference type="PANTHER" id="PTHR24422:SF19">
    <property type="entry name" value="CHEMOTAXIS PROTEIN METHYLTRANSFERASE"/>
    <property type="match status" value="1"/>
</dbReference>
<dbReference type="PRINTS" id="PR00996">
    <property type="entry name" value="CHERMTFRASE"/>
</dbReference>
<dbReference type="GO" id="GO:0008757">
    <property type="term" value="F:S-adenosylmethionine-dependent methyltransferase activity"/>
    <property type="evidence" value="ECO:0007669"/>
    <property type="project" value="InterPro"/>
</dbReference>
<accession>A0A2T2WWA8</accession>
<keyword evidence="3" id="KW-0949">S-adenosyl-L-methionine</keyword>
<dbReference type="SMART" id="SM00138">
    <property type="entry name" value="MeTrc"/>
    <property type="match status" value="1"/>
</dbReference>
<dbReference type="InterPro" id="IPR000780">
    <property type="entry name" value="CheR_MeTrfase"/>
</dbReference>
<dbReference type="Gene3D" id="3.40.50.150">
    <property type="entry name" value="Vaccinia Virus protein VP39"/>
    <property type="match status" value="1"/>
</dbReference>
<dbReference type="InterPro" id="IPR029063">
    <property type="entry name" value="SAM-dependent_MTases_sf"/>
</dbReference>
<comment type="caution">
    <text evidence="5">The sequence shown here is derived from an EMBL/GenBank/DDBJ whole genome shotgun (WGS) entry which is preliminary data.</text>
</comment>
<reference evidence="5 6" key="1">
    <citation type="journal article" date="2014" name="BMC Genomics">
        <title>Comparison of environmental and isolate Sulfobacillus genomes reveals diverse carbon, sulfur, nitrogen, and hydrogen metabolisms.</title>
        <authorList>
            <person name="Justice N.B."/>
            <person name="Norman A."/>
            <person name="Brown C.T."/>
            <person name="Singh A."/>
            <person name="Thomas B.C."/>
            <person name="Banfield J.F."/>
        </authorList>
    </citation>
    <scope>NUCLEOTIDE SEQUENCE [LARGE SCALE GENOMIC DNA]</scope>
    <source>
        <strain evidence="5">AMDSBA1</strain>
    </source>
</reference>
<evidence type="ECO:0000313" key="5">
    <source>
        <dbReference type="EMBL" id="PSR26524.1"/>
    </source>
</evidence>
<dbReference type="PANTHER" id="PTHR24422">
    <property type="entry name" value="CHEMOTAXIS PROTEIN METHYLTRANSFERASE"/>
    <property type="match status" value="1"/>
</dbReference>
<organism evidence="5 6">
    <name type="scientific">Sulfobacillus benefaciens</name>
    <dbReference type="NCBI Taxonomy" id="453960"/>
    <lineage>
        <taxon>Bacteria</taxon>
        <taxon>Bacillati</taxon>
        <taxon>Bacillota</taxon>
        <taxon>Clostridia</taxon>
        <taxon>Eubacteriales</taxon>
        <taxon>Clostridiales Family XVII. Incertae Sedis</taxon>
        <taxon>Sulfobacillus</taxon>
    </lineage>
</organism>
<evidence type="ECO:0000256" key="1">
    <source>
        <dbReference type="ARBA" id="ARBA00022603"/>
    </source>
</evidence>
<evidence type="ECO:0000313" key="6">
    <source>
        <dbReference type="Proteomes" id="UP000242699"/>
    </source>
</evidence>
<name>A0A2T2WWA8_9FIRM</name>
<dbReference type="Proteomes" id="UP000242699">
    <property type="component" value="Unassembled WGS sequence"/>
</dbReference>
<feature type="domain" description="CheR-type methyltransferase" evidence="4">
    <location>
        <begin position="1"/>
        <end position="260"/>
    </location>
</feature>
<dbReference type="AlphaFoldDB" id="A0A2T2WWA8"/>
<dbReference type="PROSITE" id="PS50123">
    <property type="entry name" value="CHER"/>
    <property type="match status" value="1"/>
</dbReference>
<keyword evidence="1" id="KW-0489">Methyltransferase</keyword>
<dbReference type="Pfam" id="PF01739">
    <property type="entry name" value="CheR"/>
    <property type="match status" value="1"/>
</dbReference>
<evidence type="ECO:0000256" key="2">
    <source>
        <dbReference type="ARBA" id="ARBA00022679"/>
    </source>
</evidence>
<dbReference type="SUPFAM" id="SSF47757">
    <property type="entry name" value="Chemotaxis receptor methyltransferase CheR, N-terminal domain"/>
    <property type="match status" value="1"/>
</dbReference>